<gene>
    <name evidence="1" type="ORF">GIB67_009543</name>
</gene>
<dbReference type="AlphaFoldDB" id="A0A7J7NWN3"/>
<organism evidence="1 2">
    <name type="scientific">Kingdonia uniflora</name>
    <dbReference type="NCBI Taxonomy" id="39325"/>
    <lineage>
        <taxon>Eukaryota</taxon>
        <taxon>Viridiplantae</taxon>
        <taxon>Streptophyta</taxon>
        <taxon>Embryophyta</taxon>
        <taxon>Tracheophyta</taxon>
        <taxon>Spermatophyta</taxon>
        <taxon>Magnoliopsida</taxon>
        <taxon>Ranunculales</taxon>
        <taxon>Circaeasteraceae</taxon>
        <taxon>Kingdonia</taxon>
    </lineage>
</organism>
<reference evidence="1 2" key="1">
    <citation type="journal article" date="2020" name="IScience">
        <title>Genome Sequencing of the Endangered Kingdonia uniflora (Circaeasteraceae, Ranunculales) Reveals Potential Mechanisms of Evolutionary Specialization.</title>
        <authorList>
            <person name="Sun Y."/>
            <person name="Deng T."/>
            <person name="Zhang A."/>
            <person name="Moore M.J."/>
            <person name="Landis J.B."/>
            <person name="Lin N."/>
            <person name="Zhang H."/>
            <person name="Zhang X."/>
            <person name="Huang J."/>
            <person name="Zhang X."/>
            <person name="Sun H."/>
            <person name="Wang H."/>
        </authorList>
    </citation>
    <scope>NUCLEOTIDE SEQUENCE [LARGE SCALE GENOMIC DNA]</scope>
    <source>
        <strain evidence="1">TB1705</strain>
        <tissue evidence="1">Leaf</tissue>
    </source>
</reference>
<dbReference type="Proteomes" id="UP000541444">
    <property type="component" value="Unassembled WGS sequence"/>
</dbReference>
<sequence>MFTSLLEEEKRRCSSIKFVKNYTIISPPEQREKHWGERYHIEVPVIGVVFAIEPPAVGAPIVGAPAIGSSSSATEIRAIVVKLETVLYHLKILHSLGSTSSLLMRKSQNASEKEQVAPGEGLEVVKDLIVDDDVEVNFKAISSEYGGSFLKWKKDDEKDDDDKKDVEEETMVVAEVTKTDIIFFNHEEVVGEVYQASADQTTVVSVEEQTMGVAKTEDKAS</sequence>
<keyword evidence="2" id="KW-1185">Reference proteome</keyword>
<comment type="caution">
    <text evidence="1">The sequence shown here is derived from an EMBL/GenBank/DDBJ whole genome shotgun (WGS) entry which is preliminary data.</text>
</comment>
<proteinExistence type="predicted"/>
<name>A0A7J7NWN3_9MAGN</name>
<protein>
    <submittedName>
        <fullName evidence="1">Uncharacterized protein</fullName>
    </submittedName>
</protein>
<dbReference type="EMBL" id="JACGCM010000497">
    <property type="protein sequence ID" value="KAF6171402.1"/>
    <property type="molecule type" value="Genomic_DNA"/>
</dbReference>
<evidence type="ECO:0000313" key="1">
    <source>
        <dbReference type="EMBL" id="KAF6171402.1"/>
    </source>
</evidence>
<accession>A0A7J7NWN3</accession>
<evidence type="ECO:0000313" key="2">
    <source>
        <dbReference type="Proteomes" id="UP000541444"/>
    </source>
</evidence>